<dbReference type="CDD" id="cd11377">
    <property type="entry name" value="Pro-peptidase_S53"/>
    <property type="match status" value="1"/>
</dbReference>
<sequence>MLLVCLLGALVAVASQASGFATSKYTVVHSLEEVPAGWSRSAAGAVDKSTARLKLRIHLSQPRVSELYELAAKIATPGDALYGQHLSKEDANALMAPAPESLELVREWLESEELGRRARVGRAGDSLAVVVTVEEAEKLLRTEYSAFVDRRSGRTVMRTLRYSVPDPLAGLIDVIEPTTFFGMKRLQVAEDPPPSDGLATEAELAYIVPALLSELYNYRGAETYANGRMGIAGFLGLLASPSDLSAFLRRHGTQHNADQGFACVSINGGGCAPGPAGVEANLDTQYARAITQRVSNVFYSTGGSGPAVGNVTDNEPYLEFLDYLLALPDGDLPIGAQLR</sequence>
<accession>A0A8K0JCS5</accession>
<protein>
    <recommendedName>
        <fullName evidence="2">Peptidase S53 activation domain-containing protein</fullName>
    </recommendedName>
</protein>
<dbReference type="InterPro" id="IPR036852">
    <property type="entry name" value="Peptidase_S8/S53_dom_sf"/>
</dbReference>
<dbReference type="OrthoDB" id="409122at2759"/>
<dbReference type="Proteomes" id="UP000811619">
    <property type="component" value="Unassembled WGS sequence"/>
</dbReference>
<evidence type="ECO:0000256" key="1">
    <source>
        <dbReference type="SAM" id="SignalP"/>
    </source>
</evidence>
<evidence type="ECO:0000313" key="3">
    <source>
        <dbReference type="EMBL" id="KAG5928708.1"/>
    </source>
</evidence>
<dbReference type="SUPFAM" id="SSF54897">
    <property type="entry name" value="Protease propeptides/inhibitors"/>
    <property type="match status" value="1"/>
</dbReference>
<proteinExistence type="predicted"/>
<dbReference type="Gene3D" id="3.40.50.200">
    <property type="entry name" value="Peptidase S8/S53 domain"/>
    <property type="match status" value="1"/>
</dbReference>
<gene>
    <name evidence="3" type="ORF">E4U42_000138</name>
</gene>
<dbReference type="PANTHER" id="PTHR14218">
    <property type="entry name" value="PROTEASE S8 TRIPEPTIDYL PEPTIDASE I CLN2"/>
    <property type="match status" value="1"/>
</dbReference>
<dbReference type="GO" id="GO:0006508">
    <property type="term" value="P:proteolysis"/>
    <property type="evidence" value="ECO:0007669"/>
    <property type="project" value="InterPro"/>
</dbReference>
<dbReference type="InterPro" id="IPR050819">
    <property type="entry name" value="Tripeptidyl-peptidase_I"/>
</dbReference>
<comment type="caution">
    <text evidence="3">The sequence shown here is derived from an EMBL/GenBank/DDBJ whole genome shotgun (WGS) entry which is preliminary data.</text>
</comment>
<evidence type="ECO:0000313" key="4">
    <source>
        <dbReference type="Proteomes" id="UP000811619"/>
    </source>
</evidence>
<feature type="signal peptide" evidence="1">
    <location>
        <begin position="1"/>
        <end position="17"/>
    </location>
</feature>
<dbReference type="InterPro" id="IPR015366">
    <property type="entry name" value="S53_propep"/>
</dbReference>
<evidence type="ECO:0000259" key="2">
    <source>
        <dbReference type="SMART" id="SM00944"/>
    </source>
</evidence>
<dbReference type="GO" id="GO:0008240">
    <property type="term" value="F:tripeptidyl-peptidase activity"/>
    <property type="evidence" value="ECO:0007669"/>
    <property type="project" value="TreeGrafter"/>
</dbReference>
<organism evidence="3 4">
    <name type="scientific">Claviceps africana</name>
    <dbReference type="NCBI Taxonomy" id="83212"/>
    <lineage>
        <taxon>Eukaryota</taxon>
        <taxon>Fungi</taxon>
        <taxon>Dikarya</taxon>
        <taxon>Ascomycota</taxon>
        <taxon>Pezizomycotina</taxon>
        <taxon>Sordariomycetes</taxon>
        <taxon>Hypocreomycetidae</taxon>
        <taxon>Hypocreales</taxon>
        <taxon>Clavicipitaceae</taxon>
        <taxon>Claviceps</taxon>
    </lineage>
</organism>
<reference evidence="3" key="1">
    <citation type="journal article" date="2020" name="bioRxiv">
        <title>Whole genome comparisons of ergot fungi reveals the divergence and evolution of species within the genus Claviceps are the result of varying mechanisms driving genome evolution and host range expansion.</title>
        <authorList>
            <person name="Wyka S.A."/>
            <person name="Mondo S.J."/>
            <person name="Liu M."/>
            <person name="Dettman J."/>
            <person name="Nalam V."/>
            <person name="Broders K.D."/>
        </authorList>
    </citation>
    <scope>NUCLEOTIDE SEQUENCE</scope>
    <source>
        <strain evidence="3">CCC 489</strain>
    </source>
</reference>
<dbReference type="SMART" id="SM00944">
    <property type="entry name" value="Pro-kuma_activ"/>
    <property type="match status" value="1"/>
</dbReference>
<keyword evidence="4" id="KW-1185">Reference proteome</keyword>
<dbReference type="PANTHER" id="PTHR14218:SF10">
    <property type="entry name" value="PEPTIDASE S53 DOMAIN-CONTAINING PROTEIN"/>
    <property type="match status" value="1"/>
</dbReference>
<dbReference type="Pfam" id="PF09286">
    <property type="entry name" value="Pro-kuma_activ"/>
    <property type="match status" value="1"/>
</dbReference>
<dbReference type="GO" id="GO:0004252">
    <property type="term" value="F:serine-type endopeptidase activity"/>
    <property type="evidence" value="ECO:0007669"/>
    <property type="project" value="InterPro"/>
</dbReference>
<name>A0A8K0JCS5_9HYPO</name>
<dbReference type="AlphaFoldDB" id="A0A8K0JCS5"/>
<dbReference type="EMBL" id="SRPY01000102">
    <property type="protein sequence ID" value="KAG5928708.1"/>
    <property type="molecule type" value="Genomic_DNA"/>
</dbReference>
<feature type="domain" description="Peptidase S53 activation" evidence="2">
    <location>
        <begin position="35"/>
        <end position="181"/>
    </location>
</feature>
<feature type="chain" id="PRO_5035470599" description="Peptidase S53 activation domain-containing protein" evidence="1">
    <location>
        <begin position="18"/>
        <end position="339"/>
    </location>
</feature>
<keyword evidence="1" id="KW-0732">Signal</keyword>